<dbReference type="PANTHER" id="PTHR30036:SF1">
    <property type="entry name" value="D-XYLOSE-BINDING PERIPLASMIC PROTEIN"/>
    <property type="match status" value="1"/>
</dbReference>
<dbReference type="InterPro" id="IPR050555">
    <property type="entry name" value="Bact_Solute-Bind_Prot2"/>
</dbReference>
<reference evidence="5 6" key="1">
    <citation type="submission" date="2022-07" db="EMBL/GenBank/DDBJ databases">
        <title>Novel species in genus cellulomonas.</title>
        <authorList>
            <person name="Ye L."/>
        </authorList>
    </citation>
    <scope>NUCLEOTIDE SEQUENCE [LARGE SCALE GENOMIC DNA]</scope>
    <source>
        <strain evidence="6">zg-Y338</strain>
    </source>
</reference>
<gene>
    <name evidence="5" type="ORF">NP064_13140</name>
</gene>
<dbReference type="InterPro" id="IPR028082">
    <property type="entry name" value="Peripla_BP_I"/>
</dbReference>
<dbReference type="InterPro" id="IPR025997">
    <property type="entry name" value="SBP_2_dom"/>
</dbReference>
<dbReference type="PANTHER" id="PTHR30036">
    <property type="entry name" value="D-XYLOSE-BINDING PERIPLASMIC PROTEIN"/>
    <property type="match status" value="1"/>
</dbReference>
<evidence type="ECO:0000313" key="6">
    <source>
        <dbReference type="Proteomes" id="UP001316189"/>
    </source>
</evidence>
<evidence type="ECO:0000313" key="5">
    <source>
        <dbReference type="EMBL" id="UUI74723.1"/>
    </source>
</evidence>
<accession>A0ABY5L2A1</accession>
<protein>
    <submittedName>
        <fullName evidence="5">Substrate-binding domain-containing protein</fullName>
    </submittedName>
</protein>
<evidence type="ECO:0000256" key="3">
    <source>
        <dbReference type="SAM" id="SignalP"/>
    </source>
</evidence>
<evidence type="ECO:0000256" key="2">
    <source>
        <dbReference type="ARBA" id="ARBA00022729"/>
    </source>
</evidence>
<evidence type="ECO:0000259" key="4">
    <source>
        <dbReference type="Pfam" id="PF13407"/>
    </source>
</evidence>
<dbReference type="Proteomes" id="UP001316189">
    <property type="component" value="Chromosome"/>
</dbReference>
<dbReference type="SUPFAM" id="SSF53822">
    <property type="entry name" value="Periplasmic binding protein-like I"/>
    <property type="match status" value="1"/>
</dbReference>
<comment type="subcellular location">
    <subcellularLocation>
        <location evidence="1">Cell envelope</location>
    </subcellularLocation>
</comment>
<proteinExistence type="predicted"/>
<feature type="domain" description="Periplasmic binding protein" evidence="4">
    <location>
        <begin position="40"/>
        <end position="304"/>
    </location>
</feature>
<dbReference type="Gene3D" id="3.40.50.2300">
    <property type="match status" value="2"/>
</dbReference>
<organism evidence="5 6">
    <name type="scientific">Cellulomonas chengniuliangii</name>
    <dbReference type="NCBI Taxonomy" id="2968084"/>
    <lineage>
        <taxon>Bacteria</taxon>
        <taxon>Bacillati</taxon>
        <taxon>Actinomycetota</taxon>
        <taxon>Actinomycetes</taxon>
        <taxon>Micrococcales</taxon>
        <taxon>Cellulomonadaceae</taxon>
        <taxon>Cellulomonas</taxon>
    </lineage>
</organism>
<dbReference type="RefSeq" id="WP_227570421.1">
    <property type="nucleotide sequence ID" value="NZ_CP101988.1"/>
</dbReference>
<dbReference type="EMBL" id="CP101988">
    <property type="protein sequence ID" value="UUI74723.1"/>
    <property type="molecule type" value="Genomic_DNA"/>
</dbReference>
<dbReference type="Pfam" id="PF13407">
    <property type="entry name" value="Peripla_BP_4"/>
    <property type="match status" value="1"/>
</dbReference>
<keyword evidence="2 3" id="KW-0732">Signal</keyword>
<name>A0ABY5L2A1_9CELL</name>
<dbReference type="PROSITE" id="PS51257">
    <property type="entry name" value="PROKAR_LIPOPROTEIN"/>
    <property type="match status" value="1"/>
</dbReference>
<sequence>MTALRASSWRAVAALAAGLIASPLAAAGCATSASATEPTIAFLLPESKTARYENVDRPVFEQAVADECDRCRVVSANAGQDAERQQQQAESALSQGAGVLVLDAVDVSAALSIVAAAAQRGVPVIAYDRSLATADVAAYVSFDNEAVGRLQGLSIVQALGASAAGSDGAHGVLMVGGAATDANSAALLAGARAALDGAGVDILAEHSTPDWSPDKAQEWVAGQLTQYGGRVDAVWAANDGTASGAISAMKAAGLSPVPPVTGQDAELSAVQRILSGDQHMTVYKDIAEEARTAARLAVDVLRGDTPRTTTTVDGVPAVLLAPVAVTSENLRHVIVDGGVHTIEVICVDPYRHACVEAGLIEEGGE</sequence>
<keyword evidence="6" id="KW-1185">Reference proteome</keyword>
<feature type="signal peptide" evidence="3">
    <location>
        <begin position="1"/>
        <end position="26"/>
    </location>
</feature>
<evidence type="ECO:0000256" key="1">
    <source>
        <dbReference type="ARBA" id="ARBA00004196"/>
    </source>
</evidence>
<feature type="chain" id="PRO_5046840245" evidence="3">
    <location>
        <begin position="27"/>
        <end position="365"/>
    </location>
</feature>